<protein>
    <submittedName>
        <fullName evidence="9">Methionine import ATP-binding protein MetN</fullName>
    </submittedName>
</protein>
<dbReference type="GO" id="GO:0016887">
    <property type="term" value="F:ATP hydrolysis activity"/>
    <property type="evidence" value="ECO:0007669"/>
    <property type="project" value="InterPro"/>
</dbReference>
<dbReference type="GO" id="GO:0006865">
    <property type="term" value="P:amino acid transport"/>
    <property type="evidence" value="ECO:0007669"/>
    <property type="project" value="UniProtKB-KW"/>
</dbReference>
<evidence type="ECO:0000313" key="9">
    <source>
        <dbReference type="EMBL" id="GGZ30993.1"/>
    </source>
</evidence>
<keyword evidence="6" id="KW-0029">Amino-acid transport</keyword>
<keyword evidence="2" id="KW-1003">Cell membrane</keyword>
<keyword evidence="10" id="KW-1185">Reference proteome</keyword>
<dbReference type="InterPro" id="IPR003439">
    <property type="entry name" value="ABC_transporter-like_ATP-bd"/>
</dbReference>
<proteinExistence type="predicted"/>
<evidence type="ECO:0000256" key="5">
    <source>
        <dbReference type="ARBA" id="ARBA00022967"/>
    </source>
</evidence>
<dbReference type="InterPro" id="IPR027417">
    <property type="entry name" value="P-loop_NTPase"/>
</dbReference>
<reference evidence="9" key="1">
    <citation type="journal article" date="2014" name="Int. J. Syst. Evol. Microbiol.">
        <title>Complete genome sequence of Corynebacterium casei LMG S-19264T (=DSM 44701T), isolated from a smear-ripened cheese.</title>
        <authorList>
            <consortium name="US DOE Joint Genome Institute (JGI-PGF)"/>
            <person name="Walter F."/>
            <person name="Albersmeier A."/>
            <person name="Kalinowski J."/>
            <person name="Ruckert C."/>
        </authorList>
    </citation>
    <scope>NUCLEOTIDE SEQUENCE</scope>
    <source>
        <strain evidence="9">KCTC 32296</strain>
    </source>
</reference>
<evidence type="ECO:0000256" key="2">
    <source>
        <dbReference type="ARBA" id="ARBA00022475"/>
    </source>
</evidence>
<evidence type="ECO:0000256" key="1">
    <source>
        <dbReference type="ARBA" id="ARBA00022448"/>
    </source>
</evidence>
<name>A0A918Q4Z1_9CAUL</name>
<organism evidence="9 10">
    <name type="scientific">Asticcacaulis endophyticus</name>
    <dbReference type="NCBI Taxonomy" id="1395890"/>
    <lineage>
        <taxon>Bacteria</taxon>
        <taxon>Pseudomonadati</taxon>
        <taxon>Pseudomonadota</taxon>
        <taxon>Alphaproteobacteria</taxon>
        <taxon>Caulobacterales</taxon>
        <taxon>Caulobacteraceae</taxon>
        <taxon>Asticcacaulis</taxon>
    </lineage>
</organism>
<evidence type="ECO:0000256" key="6">
    <source>
        <dbReference type="ARBA" id="ARBA00022970"/>
    </source>
</evidence>
<dbReference type="PROSITE" id="PS00211">
    <property type="entry name" value="ABC_TRANSPORTER_1"/>
    <property type="match status" value="1"/>
</dbReference>
<keyword evidence="7" id="KW-0472">Membrane</keyword>
<evidence type="ECO:0000256" key="7">
    <source>
        <dbReference type="ARBA" id="ARBA00023136"/>
    </source>
</evidence>
<evidence type="ECO:0000259" key="8">
    <source>
        <dbReference type="PROSITE" id="PS50893"/>
    </source>
</evidence>
<evidence type="ECO:0000256" key="3">
    <source>
        <dbReference type="ARBA" id="ARBA00022741"/>
    </source>
</evidence>
<evidence type="ECO:0000256" key="4">
    <source>
        <dbReference type="ARBA" id="ARBA00022840"/>
    </source>
</evidence>
<gene>
    <name evidence="9" type="primary">metN</name>
    <name evidence="9" type="ORF">GCM10011273_16870</name>
</gene>
<dbReference type="SUPFAM" id="SSF52540">
    <property type="entry name" value="P-loop containing nucleoside triphosphate hydrolases"/>
    <property type="match status" value="1"/>
</dbReference>
<dbReference type="EMBL" id="BMZB01000001">
    <property type="protein sequence ID" value="GGZ30993.1"/>
    <property type="molecule type" value="Genomic_DNA"/>
</dbReference>
<evidence type="ECO:0000313" key="10">
    <source>
        <dbReference type="Proteomes" id="UP000662572"/>
    </source>
</evidence>
<dbReference type="Gene3D" id="3.40.50.300">
    <property type="entry name" value="P-loop containing nucleotide triphosphate hydrolases"/>
    <property type="match status" value="1"/>
</dbReference>
<keyword evidence="1" id="KW-0813">Transport</keyword>
<keyword evidence="4 9" id="KW-0067">ATP-binding</keyword>
<dbReference type="Proteomes" id="UP000662572">
    <property type="component" value="Unassembled WGS sequence"/>
</dbReference>
<comment type="caution">
    <text evidence="9">The sequence shown here is derived from an EMBL/GenBank/DDBJ whole genome shotgun (WGS) entry which is preliminary data.</text>
</comment>
<dbReference type="Pfam" id="PF00005">
    <property type="entry name" value="ABC_tran"/>
    <property type="match status" value="1"/>
</dbReference>
<dbReference type="PANTHER" id="PTHR43166">
    <property type="entry name" value="AMINO ACID IMPORT ATP-BINDING PROTEIN"/>
    <property type="match status" value="1"/>
</dbReference>
<dbReference type="InterPro" id="IPR017871">
    <property type="entry name" value="ABC_transporter-like_CS"/>
</dbReference>
<feature type="domain" description="ABC transporter" evidence="8">
    <location>
        <begin position="3"/>
        <end position="193"/>
    </location>
</feature>
<sequence length="276" mass="29440">MINRLERPTQGRVEIDGVDLAGLDGAALSALRHKLGMIFQQFGLLSTKTALQNVAFALELAGTGTASSRKARALELLERVGLSAHADKYPAQLSGGQKQRVAIARALANNPNILLCDEATSALDPYATQDILSLLTDLNRDLGLTIVLVTHEMEVVRQVCDRVAILDQGRLAEVGAVADVLLDPQSPEAVALAAHLLPRPENVASSELVRLTWFGEDRLHATVSGLDVWVSLHAGQVSHLKSGLYGDVWATVSGPERLTALARLRDAGLKVGEVAS</sequence>
<dbReference type="InterPro" id="IPR050086">
    <property type="entry name" value="MetN_ABC_transporter-like"/>
</dbReference>
<keyword evidence="3" id="KW-0547">Nucleotide-binding</keyword>
<reference evidence="9" key="2">
    <citation type="submission" date="2020-09" db="EMBL/GenBank/DDBJ databases">
        <authorList>
            <person name="Sun Q."/>
            <person name="Kim S."/>
        </authorList>
    </citation>
    <scope>NUCLEOTIDE SEQUENCE</scope>
    <source>
        <strain evidence="9">KCTC 32296</strain>
    </source>
</reference>
<dbReference type="PROSITE" id="PS50893">
    <property type="entry name" value="ABC_TRANSPORTER_2"/>
    <property type="match status" value="1"/>
</dbReference>
<dbReference type="AlphaFoldDB" id="A0A918Q4Z1"/>
<accession>A0A918Q4Z1</accession>
<keyword evidence="5" id="KW-1278">Translocase</keyword>
<dbReference type="GO" id="GO:0005524">
    <property type="term" value="F:ATP binding"/>
    <property type="evidence" value="ECO:0007669"/>
    <property type="project" value="UniProtKB-KW"/>
</dbReference>
<dbReference type="PANTHER" id="PTHR43166:SF30">
    <property type="entry name" value="METHIONINE IMPORT ATP-BINDING PROTEIN METN"/>
    <property type="match status" value="1"/>
</dbReference>